<comment type="caution">
    <text evidence="1">The sequence shown here is derived from an EMBL/GenBank/DDBJ whole genome shotgun (WGS) entry which is preliminary data.</text>
</comment>
<accession>A0ACC0L6X6</accession>
<dbReference type="Proteomes" id="UP001062846">
    <property type="component" value="Chromosome 13"/>
</dbReference>
<organism evidence="1 2">
    <name type="scientific">Rhododendron molle</name>
    <name type="common">Chinese azalea</name>
    <name type="synonym">Azalea mollis</name>
    <dbReference type="NCBI Taxonomy" id="49168"/>
    <lineage>
        <taxon>Eukaryota</taxon>
        <taxon>Viridiplantae</taxon>
        <taxon>Streptophyta</taxon>
        <taxon>Embryophyta</taxon>
        <taxon>Tracheophyta</taxon>
        <taxon>Spermatophyta</taxon>
        <taxon>Magnoliopsida</taxon>
        <taxon>eudicotyledons</taxon>
        <taxon>Gunneridae</taxon>
        <taxon>Pentapetalae</taxon>
        <taxon>asterids</taxon>
        <taxon>Ericales</taxon>
        <taxon>Ericaceae</taxon>
        <taxon>Ericoideae</taxon>
        <taxon>Rhodoreae</taxon>
        <taxon>Rhododendron</taxon>
    </lineage>
</organism>
<protein>
    <submittedName>
        <fullName evidence="1">Uncharacterized protein</fullName>
    </submittedName>
</protein>
<name>A0ACC0L6X6_RHOML</name>
<dbReference type="EMBL" id="CM046400">
    <property type="protein sequence ID" value="KAI8524471.1"/>
    <property type="molecule type" value="Genomic_DNA"/>
</dbReference>
<gene>
    <name evidence="1" type="ORF">RHMOL_Rhmol13G0151800</name>
</gene>
<keyword evidence="2" id="KW-1185">Reference proteome</keyword>
<reference evidence="1" key="1">
    <citation type="submission" date="2022-02" db="EMBL/GenBank/DDBJ databases">
        <title>Plant Genome Project.</title>
        <authorList>
            <person name="Zhang R.-G."/>
        </authorList>
    </citation>
    <scope>NUCLEOTIDE SEQUENCE</scope>
    <source>
        <strain evidence="1">AT1</strain>
    </source>
</reference>
<proteinExistence type="predicted"/>
<evidence type="ECO:0000313" key="1">
    <source>
        <dbReference type="EMBL" id="KAI8524471.1"/>
    </source>
</evidence>
<sequence length="60" mass="6985">MRTRMRITSNYASKTWCCSNGLWSGHTRWSYWIPLRLARRDVSPKTKCLPRRNLGIASGS</sequence>
<evidence type="ECO:0000313" key="2">
    <source>
        <dbReference type="Proteomes" id="UP001062846"/>
    </source>
</evidence>